<protein>
    <submittedName>
        <fullName evidence="1">Mu-like prophage host-nuclease inhibitor protein Gam</fullName>
    </submittedName>
</protein>
<dbReference type="EMBL" id="CP003274">
    <property type="protein sequence ID" value="AFL77168.1"/>
    <property type="molecule type" value="Genomic_DNA"/>
</dbReference>
<dbReference type="PATRIC" id="fig|679935.3.peg.737"/>
<dbReference type="Proteomes" id="UP000006052">
    <property type="component" value="Chromosome"/>
</dbReference>
<dbReference type="InterPro" id="IPR009951">
    <property type="entry name" value="Host-nuc_inhib_Gam"/>
</dbReference>
<proteinExistence type="predicted"/>
<dbReference type="Pfam" id="PF07352">
    <property type="entry name" value="Phage_Mu_Gam"/>
    <property type="match status" value="1"/>
</dbReference>
<dbReference type="AlphaFoldDB" id="I3YJK0"/>
<dbReference type="STRING" id="679935.Alfi_0794"/>
<evidence type="ECO:0000313" key="1">
    <source>
        <dbReference type="EMBL" id="AFL77168.1"/>
    </source>
</evidence>
<dbReference type="Gene3D" id="1.20.5.170">
    <property type="match status" value="1"/>
</dbReference>
<gene>
    <name evidence="1" type="ordered locus">Alfi_0794</name>
</gene>
<dbReference type="SUPFAM" id="SSF161266">
    <property type="entry name" value="Gam-like"/>
    <property type="match status" value="1"/>
</dbReference>
<name>I3YJK0_ALIFI</name>
<dbReference type="GO" id="GO:0042262">
    <property type="term" value="P:DNA protection"/>
    <property type="evidence" value="ECO:0007669"/>
    <property type="project" value="InterPro"/>
</dbReference>
<dbReference type="KEGG" id="afd:Alfi_0794"/>
<evidence type="ECO:0000313" key="2">
    <source>
        <dbReference type="Proteomes" id="UP000006052"/>
    </source>
</evidence>
<dbReference type="GO" id="GO:0003690">
    <property type="term" value="F:double-stranded DNA binding"/>
    <property type="evidence" value="ECO:0007669"/>
    <property type="project" value="InterPro"/>
</dbReference>
<dbReference type="RefSeq" id="WP_014774852.1">
    <property type="nucleotide sequence ID" value="NC_018011.1"/>
</dbReference>
<organism evidence="1 2">
    <name type="scientific">Alistipes finegoldii (strain DSM 17242 / JCM 16770 / CCUG 46020 / CIP 107999 / KCTC 15236 / AHN 2437)</name>
    <dbReference type="NCBI Taxonomy" id="679935"/>
    <lineage>
        <taxon>Bacteria</taxon>
        <taxon>Pseudomonadati</taxon>
        <taxon>Bacteroidota</taxon>
        <taxon>Bacteroidia</taxon>
        <taxon>Bacteroidales</taxon>
        <taxon>Rikenellaceae</taxon>
        <taxon>Alistipes</taxon>
    </lineage>
</organism>
<sequence length="172" mass="19748">MAKRAKKIIVSGITREQMEEAFGRYATADADVQSINAEMDKEFVAIRERNAERLAELEQQKAESFEVMQVFATEQREVLFSKRRSMETTHGVIGFRTGNPQLKPRRGFTWAAALELVREFLPSYIRTEEAIAKDKLLADRENEEIAPLMEKCGIIVGQAETFYVEPKKEKED</sequence>
<reference evidence="2" key="1">
    <citation type="journal article" date="2013" name="Stand. Genomic Sci.">
        <title>Complete genome sequence of the bile-resistant pigment-producing anaerobe Alistipes finegoldii type strain (AHN2437(T)).</title>
        <authorList>
            <person name="Mavromatis K."/>
            <person name="Stackebrandt E."/>
            <person name="Munk C."/>
            <person name="Lapidus A."/>
            <person name="Nolan M."/>
            <person name="Lucas S."/>
            <person name="Hammon N."/>
            <person name="Deshpande S."/>
            <person name="Cheng J.F."/>
            <person name="Tapia R."/>
            <person name="Goodwin L.A."/>
            <person name="Pitluck S."/>
            <person name="Liolios K."/>
            <person name="Pagani I."/>
            <person name="Ivanova N."/>
            <person name="Mikhailova N."/>
            <person name="Huntemann M."/>
            <person name="Pati A."/>
            <person name="Chen A."/>
            <person name="Palaniappan K."/>
            <person name="Land M."/>
            <person name="Hauser L."/>
            <person name="Rohde M."/>
            <person name="Gronow S."/>
            <person name="Goker M."/>
            <person name="Detter J.C."/>
            <person name="Bristow J."/>
            <person name="Eisen J.A."/>
            <person name="Markowitz V."/>
            <person name="Hugenholtz P."/>
            <person name="Kyrpides N.C."/>
            <person name="Klenk H.P."/>
            <person name="Woyke T."/>
        </authorList>
    </citation>
    <scope>NUCLEOTIDE SEQUENCE</scope>
    <source>
        <strain evidence="2">DSM 17242 / JCM 16770 / AHN 2437 / CCUG 46020 / CIP 107999</strain>
    </source>
</reference>
<dbReference type="eggNOG" id="ENOG502ZS3D">
    <property type="taxonomic scope" value="Bacteria"/>
</dbReference>
<dbReference type="HOGENOM" id="CLU_129156_0_0_10"/>
<accession>I3YJK0</accession>